<dbReference type="Gene3D" id="3.40.50.1000">
    <property type="entry name" value="HAD superfamily/HAD-like"/>
    <property type="match status" value="1"/>
</dbReference>
<evidence type="ECO:0000256" key="10">
    <source>
        <dbReference type="ARBA" id="ARBA00023167"/>
    </source>
</evidence>
<dbReference type="InterPro" id="IPR005633">
    <property type="entry name" value="Ribosomal_uL23_N"/>
</dbReference>
<evidence type="ECO:0000256" key="9">
    <source>
        <dbReference type="ARBA" id="ARBA00022980"/>
    </source>
</evidence>
<dbReference type="OrthoDB" id="272500at2759"/>
<dbReference type="InterPro" id="IPR036412">
    <property type="entry name" value="HAD-like_sf"/>
</dbReference>
<sequence>MLAGIDVLLLDIEGTVCPISFVKDVLFPYALQALPKVLDEQWDSPIFAPYREAFPEQYRNDRAALEAHVKDLVARDVKASYLKSLQGHLWQHGYETGVLKAPLFDDVPPFIKSAYSAGKQIMIYSSGSVPAQKLFFSHTTADPSDMVPLITDWFDTINAGPKTEAGSYAKILSTVPGVKADRWLFLSDNINEVGAARAAAAPKGSKQANAAAKAALKGTHSQKQRKVRLSTTFHQPKTLSLARNPKFPRKSIPHLPRLDEHKIVIHPLNTESAMKKMEENNTLVFIVDIKANKAQIKGALKKLYDIDTVKINTLIRPDGTKKAYARLTPDVDALDIAANKLSLV</sequence>
<dbReference type="InterPro" id="IPR023943">
    <property type="entry name" value="Enolase-ppase_E1"/>
</dbReference>
<evidence type="ECO:0000256" key="5">
    <source>
        <dbReference type="ARBA" id="ARBA00022730"/>
    </source>
</evidence>
<evidence type="ECO:0000313" key="15">
    <source>
        <dbReference type="Proteomes" id="UP000315783"/>
    </source>
</evidence>
<comment type="similarity">
    <text evidence="1">Belongs to the universal ribosomal protein uL23 family.</text>
</comment>
<keyword evidence="2" id="KW-0963">Cytoplasm</keyword>
<dbReference type="EMBL" id="SPUK01000015">
    <property type="protein sequence ID" value="TQV92344.1"/>
    <property type="molecule type" value="Genomic_DNA"/>
</dbReference>
<dbReference type="NCBIfam" id="NF011118">
    <property type="entry name" value="PRK14548.1"/>
    <property type="match status" value="1"/>
</dbReference>
<evidence type="ECO:0000259" key="13">
    <source>
        <dbReference type="Pfam" id="PF03939"/>
    </source>
</evidence>
<dbReference type="SFLD" id="SFLDS00003">
    <property type="entry name" value="Haloacid_Dehalogenase"/>
    <property type="match status" value="1"/>
</dbReference>
<dbReference type="GO" id="GO:0005840">
    <property type="term" value="C:ribosome"/>
    <property type="evidence" value="ECO:0007669"/>
    <property type="project" value="UniProtKB-KW"/>
</dbReference>
<proteinExistence type="inferred from homology"/>
<keyword evidence="7" id="KW-0460">Magnesium</keyword>
<dbReference type="InterPro" id="IPR012678">
    <property type="entry name" value="Ribosomal_uL23/eL15/eS24_sf"/>
</dbReference>
<dbReference type="STRING" id="43265.A0A545US95"/>
<evidence type="ECO:0000256" key="6">
    <source>
        <dbReference type="ARBA" id="ARBA00022801"/>
    </source>
</evidence>
<keyword evidence="8" id="KW-0694">RNA-binding</keyword>
<dbReference type="Proteomes" id="UP000315783">
    <property type="component" value="Unassembled WGS sequence"/>
</dbReference>
<evidence type="ECO:0000256" key="12">
    <source>
        <dbReference type="ARBA" id="ARBA00023274"/>
    </source>
</evidence>
<comment type="caution">
    <text evidence="14">The sequence shown here is derived from an EMBL/GenBank/DDBJ whole genome shotgun (WGS) entry which is preliminary data.</text>
</comment>
<dbReference type="NCBIfam" id="TIGR01691">
    <property type="entry name" value="enolase-ppase"/>
    <property type="match status" value="1"/>
</dbReference>
<dbReference type="GO" id="GO:0000287">
    <property type="term" value="F:magnesium ion binding"/>
    <property type="evidence" value="ECO:0007669"/>
    <property type="project" value="InterPro"/>
</dbReference>
<dbReference type="SUPFAM" id="SSF56784">
    <property type="entry name" value="HAD-like"/>
    <property type="match status" value="1"/>
</dbReference>
<protein>
    <submittedName>
        <fullName evidence="14">2,3-diketo-5-methylthio-1-phosphopentane phosphatase</fullName>
    </submittedName>
</protein>
<evidence type="ECO:0000256" key="11">
    <source>
        <dbReference type="ARBA" id="ARBA00023242"/>
    </source>
</evidence>
<dbReference type="SFLD" id="SFLDG01133">
    <property type="entry name" value="C1.5.4:_Enolase-phosphatase_Li"/>
    <property type="match status" value="1"/>
</dbReference>
<name>A0A545US95_9HYPO</name>
<keyword evidence="9" id="KW-0689">Ribosomal protein</keyword>
<dbReference type="Gene3D" id="3.30.70.330">
    <property type="match status" value="1"/>
</dbReference>
<dbReference type="Pfam" id="PF00702">
    <property type="entry name" value="Hydrolase"/>
    <property type="match status" value="1"/>
</dbReference>
<evidence type="ECO:0000256" key="2">
    <source>
        <dbReference type="ARBA" id="ARBA00022490"/>
    </source>
</evidence>
<gene>
    <name evidence="14" type="ORF">IF1G_08862</name>
</gene>
<keyword evidence="5" id="KW-0699">rRNA-binding</keyword>
<evidence type="ECO:0000313" key="14">
    <source>
        <dbReference type="EMBL" id="TQV92344.1"/>
    </source>
</evidence>
<dbReference type="PANTHER" id="PTHR20371:SF1">
    <property type="entry name" value="ENOLASE-PHOSPHATASE E1"/>
    <property type="match status" value="1"/>
</dbReference>
<dbReference type="FunFam" id="1.10.720.60:FF:000007">
    <property type="entry name" value="Enolase-phosphatase E1"/>
    <property type="match status" value="1"/>
</dbReference>
<dbReference type="Pfam" id="PF00276">
    <property type="entry name" value="Ribosomal_L23"/>
    <property type="match status" value="1"/>
</dbReference>
<accession>A0A545US95</accession>
<evidence type="ECO:0000256" key="1">
    <source>
        <dbReference type="ARBA" id="ARBA00006700"/>
    </source>
</evidence>
<keyword evidence="3" id="KW-0028">Amino-acid biosynthesis</keyword>
<keyword evidence="15" id="KW-1185">Reference proteome</keyword>
<dbReference type="SUPFAM" id="SSF54189">
    <property type="entry name" value="Ribosomal proteins S24e, L23 and L15e"/>
    <property type="match status" value="1"/>
</dbReference>
<feature type="domain" description="Large ribosomal subunit protein uL23 N-terminal" evidence="13">
    <location>
        <begin position="205"/>
        <end position="254"/>
    </location>
</feature>
<keyword evidence="4" id="KW-0479">Metal-binding</keyword>
<dbReference type="GO" id="GO:0006412">
    <property type="term" value="P:translation"/>
    <property type="evidence" value="ECO:0007669"/>
    <property type="project" value="InterPro"/>
</dbReference>
<dbReference type="Pfam" id="PF03939">
    <property type="entry name" value="Ribosomal_L23eN"/>
    <property type="match status" value="1"/>
</dbReference>
<keyword evidence="11" id="KW-0539">Nucleus</keyword>
<dbReference type="PANTHER" id="PTHR20371">
    <property type="entry name" value="ENOLASE-PHOSPHATASE E1"/>
    <property type="match status" value="1"/>
</dbReference>
<reference evidence="14 15" key="1">
    <citation type="journal article" date="2019" name="Appl. Microbiol. Biotechnol.">
        <title>Genome sequence of Isaria javanica and comparative genome analysis insights into family S53 peptidase evolution in fungal entomopathogens.</title>
        <authorList>
            <person name="Lin R."/>
            <person name="Zhang X."/>
            <person name="Xin B."/>
            <person name="Zou M."/>
            <person name="Gao Y."/>
            <person name="Qin F."/>
            <person name="Hu Q."/>
            <person name="Xie B."/>
            <person name="Cheng X."/>
        </authorList>
    </citation>
    <scope>NUCLEOTIDE SEQUENCE [LARGE SCALE GENOMIC DNA]</scope>
    <source>
        <strain evidence="14 15">IJ1G</strain>
    </source>
</reference>
<dbReference type="InterPro" id="IPR023214">
    <property type="entry name" value="HAD_sf"/>
</dbReference>
<evidence type="ECO:0000256" key="7">
    <source>
        <dbReference type="ARBA" id="ARBA00022842"/>
    </source>
</evidence>
<dbReference type="InterPro" id="IPR013025">
    <property type="entry name" value="Ribosomal_uL23-like"/>
</dbReference>
<dbReference type="AlphaFoldDB" id="A0A545US95"/>
<keyword evidence="6" id="KW-0378">Hydrolase</keyword>
<dbReference type="GO" id="GO:0019509">
    <property type="term" value="P:L-methionine salvage from methylthioadenosine"/>
    <property type="evidence" value="ECO:0007669"/>
    <property type="project" value="InterPro"/>
</dbReference>
<dbReference type="InterPro" id="IPR012677">
    <property type="entry name" value="Nucleotide-bd_a/b_plait_sf"/>
</dbReference>
<dbReference type="GO" id="GO:0019843">
    <property type="term" value="F:rRNA binding"/>
    <property type="evidence" value="ECO:0007669"/>
    <property type="project" value="UniProtKB-KW"/>
</dbReference>
<evidence type="ECO:0000256" key="3">
    <source>
        <dbReference type="ARBA" id="ARBA00022605"/>
    </source>
</evidence>
<dbReference type="SFLD" id="SFLDG01129">
    <property type="entry name" value="C1.5:_HAD__Beta-PGM__Phosphata"/>
    <property type="match status" value="1"/>
</dbReference>
<dbReference type="GO" id="GO:0043874">
    <property type="term" value="F:acireductone synthase activity"/>
    <property type="evidence" value="ECO:0007669"/>
    <property type="project" value="InterPro"/>
</dbReference>
<dbReference type="GO" id="GO:1990904">
    <property type="term" value="C:ribonucleoprotein complex"/>
    <property type="evidence" value="ECO:0007669"/>
    <property type="project" value="UniProtKB-KW"/>
</dbReference>
<keyword evidence="12" id="KW-0687">Ribonucleoprotein</keyword>
<evidence type="ECO:0000256" key="4">
    <source>
        <dbReference type="ARBA" id="ARBA00022723"/>
    </source>
</evidence>
<dbReference type="FunFam" id="3.30.70.330:FF:000035">
    <property type="entry name" value="60S ribosomal protein L23a"/>
    <property type="match status" value="1"/>
</dbReference>
<dbReference type="GO" id="GO:0003735">
    <property type="term" value="F:structural constituent of ribosome"/>
    <property type="evidence" value="ECO:0007669"/>
    <property type="project" value="InterPro"/>
</dbReference>
<dbReference type="Gene3D" id="1.10.720.60">
    <property type="match status" value="1"/>
</dbReference>
<evidence type="ECO:0000256" key="8">
    <source>
        <dbReference type="ARBA" id="ARBA00022884"/>
    </source>
</evidence>
<keyword evidence="10" id="KW-0486">Methionine biosynthesis</keyword>
<organism evidence="14 15">
    <name type="scientific">Cordyceps javanica</name>
    <dbReference type="NCBI Taxonomy" id="43265"/>
    <lineage>
        <taxon>Eukaryota</taxon>
        <taxon>Fungi</taxon>
        <taxon>Dikarya</taxon>
        <taxon>Ascomycota</taxon>
        <taxon>Pezizomycotina</taxon>
        <taxon>Sordariomycetes</taxon>
        <taxon>Hypocreomycetidae</taxon>
        <taxon>Hypocreales</taxon>
        <taxon>Cordycipitaceae</taxon>
        <taxon>Cordyceps</taxon>
    </lineage>
</organism>
<dbReference type="CDD" id="cd01629">
    <property type="entry name" value="HAD_EP"/>
    <property type="match status" value="1"/>
</dbReference>
<dbReference type="HAMAP" id="MF_01369_A">
    <property type="entry name" value="Ribosomal_uL23_A"/>
    <property type="match status" value="1"/>
</dbReference>